<evidence type="ECO:0000256" key="9">
    <source>
        <dbReference type="ARBA" id="ARBA00023054"/>
    </source>
</evidence>
<gene>
    <name evidence="15" type="ORF">GDO86_000188</name>
</gene>
<dbReference type="GO" id="GO:0000781">
    <property type="term" value="C:chromosome, telomeric region"/>
    <property type="evidence" value="ECO:0007669"/>
    <property type="project" value="UniProtKB-SubCell"/>
</dbReference>
<keyword evidence="6" id="KW-0227">DNA damage</keyword>
<dbReference type="GO" id="GO:0030915">
    <property type="term" value="C:Smc5-Smc6 complex"/>
    <property type="evidence" value="ECO:0007669"/>
    <property type="project" value="TreeGrafter"/>
</dbReference>
<keyword evidence="4" id="KW-0158">Chromosome</keyword>
<dbReference type="PANTHER" id="PTHR19306:SF6">
    <property type="entry name" value="STRUCTURAL MAINTENANCE OF CHROMOSOMES PROTEIN 6"/>
    <property type="match status" value="1"/>
</dbReference>
<comment type="caution">
    <text evidence="15">The sequence shown here is derived from an EMBL/GenBank/DDBJ whole genome shotgun (WGS) entry which is preliminary data.</text>
</comment>
<feature type="non-terminal residue" evidence="15">
    <location>
        <position position="221"/>
    </location>
</feature>
<keyword evidence="16" id="KW-1185">Reference proteome</keyword>
<dbReference type="GO" id="GO:0000724">
    <property type="term" value="P:double-strand break repair via homologous recombination"/>
    <property type="evidence" value="ECO:0007669"/>
    <property type="project" value="TreeGrafter"/>
</dbReference>
<reference evidence="15" key="1">
    <citation type="thesis" date="2020" institute="ProQuest LLC" country="789 East Eisenhower Parkway, Ann Arbor, MI, USA">
        <title>Comparative Genomics and Chromosome Evolution.</title>
        <authorList>
            <person name="Mudd A.B."/>
        </authorList>
    </citation>
    <scope>NUCLEOTIDE SEQUENCE</scope>
    <source>
        <strain evidence="15">Female2</strain>
        <tissue evidence="15">Blood</tissue>
    </source>
</reference>
<name>A0A8T2KAN4_9PIPI</name>
<evidence type="ECO:0000256" key="6">
    <source>
        <dbReference type="ARBA" id="ARBA00022763"/>
    </source>
</evidence>
<dbReference type="Pfam" id="PF13476">
    <property type="entry name" value="AAA_23"/>
    <property type="match status" value="1"/>
</dbReference>
<keyword evidence="7" id="KW-0067">ATP-binding</keyword>
<evidence type="ECO:0000256" key="12">
    <source>
        <dbReference type="ARBA" id="ARBA00023242"/>
    </source>
</evidence>
<dbReference type="OrthoDB" id="10072614at2759"/>
<accession>A0A8T2KAN4</accession>
<dbReference type="GO" id="GO:0003697">
    <property type="term" value="F:single-stranded DNA binding"/>
    <property type="evidence" value="ECO:0007669"/>
    <property type="project" value="TreeGrafter"/>
</dbReference>
<keyword evidence="8" id="KW-0779">Telomere</keyword>
<comment type="subcellular location">
    <subcellularLocation>
        <location evidence="2">Chromosome</location>
        <location evidence="2">Telomere</location>
    </subcellularLocation>
    <subcellularLocation>
        <location evidence="1">Nucleus</location>
    </subcellularLocation>
</comment>
<evidence type="ECO:0000256" key="5">
    <source>
        <dbReference type="ARBA" id="ARBA00022741"/>
    </source>
</evidence>
<dbReference type="AlphaFoldDB" id="A0A8T2KAN4"/>
<dbReference type="GO" id="GO:0005634">
    <property type="term" value="C:nucleus"/>
    <property type="evidence" value="ECO:0007669"/>
    <property type="project" value="UniProtKB-SubCell"/>
</dbReference>
<organism evidence="15 16">
    <name type="scientific">Hymenochirus boettgeri</name>
    <name type="common">Congo dwarf clawed frog</name>
    <dbReference type="NCBI Taxonomy" id="247094"/>
    <lineage>
        <taxon>Eukaryota</taxon>
        <taxon>Metazoa</taxon>
        <taxon>Chordata</taxon>
        <taxon>Craniata</taxon>
        <taxon>Vertebrata</taxon>
        <taxon>Euteleostomi</taxon>
        <taxon>Amphibia</taxon>
        <taxon>Batrachia</taxon>
        <taxon>Anura</taxon>
        <taxon>Pipoidea</taxon>
        <taxon>Pipidae</taxon>
        <taxon>Pipinae</taxon>
        <taxon>Hymenochirus</taxon>
    </lineage>
</organism>
<evidence type="ECO:0000256" key="3">
    <source>
        <dbReference type="ARBA" id="ARBA00006793"/>
    </source>
</evidence>
<evidence type="ECO:0000256" key="8">
    <source>
        <dbReference type="ARBA" id="ARBA00022895"/>
    </source>
</evidence>
<dbReference type="Proteomes" id="UP000812440">
    <property type="component" value="Chromosome 1"/>
</dbReference>
<evidence type="ECO:0000256" key="11">
    <source>
        <dbReference type="ARBA" id="ARBA00023204"/>
    </source>
</evidence>
<proteinExistence type="inferred from homology"/>
<keyword evidence="12" id="KW-0539">Nucleus</keyword>
<evidence type="ECO:0000256" key="13">
    <source>
        <dbReference type="SAM" id="MobiDB-lite"/>
    </source>
</evidence>
<comment type="similarity">
    <text evidence="3">Belongs to the SMC family. SMC6 subfamily.</text>
</comment>
<dbReference type="InterPro" id="IPR027417">
    <property type="entry name" value="P-loop_NTPase"/>
</dbReference>
<protein>
    <recommendedName>
        <fullName evidence="14">Rad50/SbcC-type AAA domain-containing protein</fullName>
    </recommendedName>
</protein>
<evidence type="ECO:0000256" key="2">
    <source>
        <dbReference type="ARBA" id="ARBA00004574"/>
    </source>
</evidence>
<dbReference type="SUPFAM" id="SSF52540">
    <property type="entry name" value="P-loop containing nucleoside triphosphate hydrolases"/>
    <property type="match status" value="1"/>
</dbReference>
<evidence type="ECO:0000256" key="10">
    <source>
        <dbReference type="ARBA" id="ARBA00023172"/>
    </source>
</evidence>
<dbReference type="Gene3D" id="3.40.50.300">
    <property type="entry name" value="P-loop containing nucleotide triphosphate hydrolases"/>
    <property type="match status" value="1"/>
</dbReference>
<dbReference type="GO" id="GO:0016887">
    <property type="term" value="F:ATP hydrolysis activity"/>
    <property type="evidence" value="ECO:0007669"/>
    <property type="project" value="InterPro"/>
</dbReference>
<keyword evidence="5" id="KW-0547">Nucleotide-binding</keyword>
<keyword evidence="11" id="KW-0234">DNA repair</keyword>
<dbReference type="GO" id="GO:0003684">
    <property type="term" value="F:damaged DNA binding"/>
    <property type="evidence" value="ECO:0007669"/>
    <property type="project" value="TreeGrafter"/>
</dbReference>
<evidence type="ECO:0000259" key="14">
    <source>
        <dbReference type="Pfam" id="PF13476"/>
    </source>
</evidence>
<sequence length="221" mass="23609">MLLLLLSCKQRVSCTVQSNFLLSSMGKRKDDSPAASSSHKKQRQEVENSYDEADIGQTVPGVSSGLGQSKRQKKANNKSHNEMDYESFVDSSQNGSSSQSSTGDVGIIESISLKNFMCHSMLGPFHFGPNVNFIIGNNGSGKSAVLTALIVGLGGKAAITNRGSSIKGFVKDGQSSADISVTLRNRGQDAYKPEVYGKSITVFQRLTADGSRTYRIKSATG</sequence>
<evidence type="ECO:0000256" key="1">
    <source>
        <dbReference type="ARBA" id="ARBA00004123"/>
    </source>
</evidence>
<dbReference type="InterPro" id="IPR038729">
    <property type="entry name" value="Rad50/SbcC_AAA"/>
</dbReference>
<dbReference type="GO" id="GO:0035861">
    <property type="term" value="C:site of double-strand break"/>
    <property type="evidence" value="ECO:0007669"/>
    <property type="project" value="TreeGrafter"/>
</dbReference>
<dbReference type="EMBL" id="JAACNH010000001">
    <property type="protein sequence ID" value="KAG8453462.1"/>
    <property type="molecule type" value="Genomic_DNA"/>
</dbReference>
<feature type="domain" description="Rad50/SbcC-type AAA" evidence="14">
    <location>
        <begin position="110"/>
        <end position="195"/>
    </location>
</feature>
<evidence type="ECO:0000256" key="7">
    <source>
        <dbReference type="ARBA" id="ARBA00022840"/>
    </source>
</evidence>
<dbReference type="PANTHER" id="PTHR19306">
    <property type="entry name" value="STRUCTURAL MAINTENANCE OF CHROMOSOMES 5,6 SMC5, SMC6"/>
    <property type="match status" value="1"/>
</dbReference>
<dbReference type="GO" id="GO:0005524">
    <property type="term" value="F:ATP binding"/>
    <property type="evidence" value="ECO:0007669"/>
    <property type="project" value="UniProtKB-KW"/>
</dbReference>
<keyword evidence="10" id="KW-0233">DNA recombination</keyword>
<evidence type="ECO:0000313" key="15">
    <source>
        <dbReference type="EMBL" id="KAG8453462.1"/>
    </source>
</evidence>
<evidence type="ECO:0000256" key="4">
    <source>
        <dbReference type="ARBA" id="ARBA00022454"/>
    </source>
</evidence>
<feature type="region of interest" description="Disordered" evidence="13">
    <location>
        <begin position="25"/>
        <end position="81"/>
    </location>
</feature>
<keyword evidence="9" id="KW-0175">Coiled coil</keyword>
<evidence type="ECO:0000313" key="16">
    <source>
        <dbReference type="Proteomes" id="UP000812440"/>
    </source>
</evidence>